<sequence length="261" mass="27709">MPFLDVMPALRHQWLVTVMGLLATAALAWGATVVSPPVYTARALVLLVPSEQAVGEGGNPFLALSGLDLPARVVVAYYESDVAQARFTSGSSDAEYVVAIEESTRGPVISVDVTDASPQSTLETLDLLTASIPVELQRLQDEVDVPQDSIVSTLVLAKDEEAEADNSGTVRMLIAAVGAGLVVTGVVAVALDGILRSRRTRKREPVTGPPVIGPLPAELRLSEPAGRFPPSVPPQWSNPPRDTRERHPDDVPAKASRAETR</sequence>
<feature type="compositionally biased region" description="Basic and acidic residues" evidence="1">
    <location>
        <begin position="241"/>
        <end position="261"/>
    </location>
</feature>
<feature type="transmembrane region" description="Helical" evidence="2">
    <location>
        <begin position="172"/>
        <end position="195"/>
    </location>
</feature>
<proteinExistence type="predicted"/>
<keyword evidence="2" id="KW-0472">Membrane</keyword>
<dbReference type="EMBL" id="BNAS01000003">
    <property type="protein sequence ID" value="GHH72603.1"/>
    <property type="molecule type" value="Genomic_DNA"/>
</dbReference>
<gene>
    <name evidence="3" type="ORF">GCM10017772_22450</name>
</gene>
<reference evidence="3" key="1">
    <citation type="journal article" date="2014" name="Int. J. Syst. Evol. Microbiol.">
        <title>Complete genome sequence of Corynebacterium casei LMG S-19264T (=DSM 44701T), isolated from a smear-ripened cheese.</title>
        <authorList>
            <consortium name="US DOE Joint Genome Institute (JGI-PGF)"/>
            <person name="Walter F."/>
            <person name="Albersmeier A."/>
            <person name="Kalinowski J."/>
            <person name="Ruckert C."/>
        </authorList>
    </citation>
    <scope>NUCLEOTIDE SEQUENCE</scope>
    <source>
        <strain evidence="3">CGMCC 4.7398</strain>
    </source>
</reference>
<name>A0A919FV51_9MICO</name>
<keyword evidence="4" id="KW-1185">Reference proteome</keyword>
<keyword evidence="2" id="KW-0812">Transmembrane</keyword>
<dbReference type="RefSeq" id="WP_189669371.1">
    <property type="nucleotide sequence ID" value="NZ_BNAS01000003.1"/>
</dbReference>
<organism evidence="3 4">
    <name type="scientific">Promicromonospora soli</name>
    <dbReference type="NCBI Taxonomy" id="2035533"/>
    <lineage>
        <taxon>Bacteria</taxon>
        <taxon>Bacillati</taxon>
        <taxon>Actinomycetota</taxon>
        <taxon>Actinomycetes</taxon>
        <taxon>Micrococcales</taxon>
        <taxon>Promicromonosporaceae</taxon>
        <taxon>Promicromonospora</taxon>
    </lineage>
</organism>
<dbReference type="Proteomes" id="UP000627369">
    <property type="component" value="Unassembled WGS sequence"/>
</dbReference>
<accession>A0A919FV51</accession>
<keyword evidence="2" id="KW-1133">Transmembrane helix</keyword>
<evidence type="ECO:0008006" key="5">
    <source>
        <dbReference type="Google" id="ProtNLM"/>
    </source>
</evidence>
<evidence type="ECO:0000256" key="2">
    <source>
        <dbReference type="SAM" id="Phobius"/>
    </source>
</evidence>
<evidence type="ECO:0000313" key="3">
    <source>
        <dbReference type="EMBL" id="GHH72603.1"/>
    </source>
</evidence>
<reference evidence="3" key="2">
    <citation type="submission" date="2020-09" db="EMBL/GenBank/DDBJ databases">
        <authorList>
            <person name="Sun Q."/>
            <person name="Zhou Y."/>
        </authorList>
    </citation>
    <scope>NUCLEOTIDE SEQUENCE</scope>
    <source>
        <strain evidence="3">CGMCC 4.7398</strain>
    </source>
</reference>
<feature type="region of interest" description="Disordered" evidence="1">
    <location>
        <begin position="202"/>
        <end position="261"/>
    </location>
</feature>
<protein>
    <recommendedName>
        <fullName evidence="5">Capsular polysaccharide biosynthesis protein</fullName>
    </recommendedName>
</protein>
<comment type="caution">
    <text evidence="3">The sequence shown here is derived from an EMBL/GenBank/DDBJ whole genome shotgun (WGS) entry which is preliminary data.</text>
</comment>
<evidence type="ECO:0000256" key="1">
    <source>
        <dbReference type="SAM" id="MobiDB-lite"/>
    </source>
</evidence>
<evidence type="ECO:0000313" key="4">
    <source>
        <dbReference type="Proteomes" id="UP000627369"/>
    </source>
</evidence>
<dbReference type="AlphaFoldDB" id="A0A919FV51"/>